<keyword evidence="1" id="KW-0812">Transmembrane</keyword>
<dbReference type="AlphaFoldDB" id="A0A0A9BF28"/>
<accession>A0A0A9BF28</accession>
<keyword evidence="1" id="KW-0472">Membrane</keyword>
<dbReference type="EMBL" id="GBRH01235949">
    <property type="protein sequence ID" value="JAD61946.1"/>
    <property type="molecule type" value="Transcribed_RNA"/>
</dbReference>
<proteinExistence type="predicted"/>
<sequence>MFFCILMWSHYCVSQLVITLTSTFSLIIYSSATL</sequence>
<reference evidence="2" key="1">
    <citation type="submission" date="2014-09" db="EMBL/GenBank/DDBJ databases">
        <authorList>
            <person name="Magalhaes I.L.F."/>
            <person name="Oliveira U."/>
            <person name="Santos F.R."/>
            <person name="Vidigal T.H.D.A."/>
            <person name="Brescovit A.D."/>
            <person name="Santos A.J."/>
        </authorList>
    </citation>
    <scope>NUCLEOTIDE SEQUENCE</scope>
    <source>
        <tissue evidence="2">Shoot tissue taken approximately 20 cm above the soil surface</tissue>
    </source>
</reference>
<name>A0A0A9BF28_ARUDO</name>
<protein>
    <submittedName>
        <fullName evidence="2">Uncharacterized protein</fullName>
    </submittedName>
</protein>
<evidence type="ECO:0000256" key="1">
    <source>
        <dbReference type="SAM" id="Phobius"/>
    </source>
</evidence>
<reference evidence="2" key="2">
    <citation type="journal article" date="2015" name="Data Brief">
        <title>Shoot transcriptome of the giant reed, Arundo donax.</title>
        <authorList>
            <person name="Barrero R.A."/>
            <person name="Guerrero F.D."/>
            <person name="Moolhuijzen P."/>
            <person name="Goolsby J.A."/>
            <person name="Tidwell J."/>
            <person name="Bellgard S.E."/>
            <person name="Bellgard M.I."/>
        </authorList>
    </citation>
    <scope>NUCLEOTIDE SEQUENCE</scope>
    <source>
        <tissue evidence="2">Shoot tissue taken approximately 20 cm above the soil surface</tissue>
    </source>
</reference>
<evidence type="ECO:0000313" key="2">
    <source>
        <dbReference type="EMBL" id="JAD61946.1"/>
    </source>
</evidence>
<organism evidence="2">
    <name type="scientific">Arundo donax</name>
    <name type="common">Giant reed</name>
    <name type="synonym">Donax arundinaceus</name>
    <dbReference type="NCBI Taxonomy" id="35708"/>
    <lineage>
        <taxon>Eukaryota</taxon>
        <taxon>Viridiplantae</taxon>
        <taxon>Streptophyta</taxon>
        <taxon>Embryophyta</taxon>
        <taxon>Tracheophyta</taxon>
        <taxon>Spermatophyta</taxon>
        <taxon>Magnoliopsida</taxon>
        <taxon>Liliopsida</taxon>
        <taxon>Poales</taxon>
        <taxon>Poaceae</taxon>
        <taxon>PACMAD clade</taxon>
        <taxon>Arundinoideae</taxon>
        <taxon>Arundineae</taxon>
        <taxon>Arundo</taxon>
    </lineage>
</organism>
<keyword evidence="1" id="KW-1133">Transmembrane helix</keyword>
<feature type="transmembrane region" description="Helical" evidence="1">
    <location>
        <begin position="12"/>
        <end position="32"/>
    </location>
</feature>